<evidence type="ECO:0000259" key="6">
    <source>
        <dbReference type="Pfam" id="PF17102"/>
    </source>
</evidence>
<sequence length="387" mass="44806">MSKFAKLVTSPGVFFRDAFIKKYPLSVPDGKGKVLLEDKNRKSNAQSEKNSELRELDTAGLGVTFPVDMVFTWVDADDPDFIELFNRYAPVESQKSTLSNVARFKSLDELKYALRSIFEYAYWVNKVYIVTNGQAPSWLNQEHPKIRIVPHEEILDAKYLPTFNSHVIESAIHNIEGLSEHYIYFNDDMMLLRKIDPSYFFSGAGLGYMFSSKVNLPQTPINLAYDSATEWGAKNARRLIFDKYGLYVERMFAHTFYPQIKSVAELCEKTWPEAFDQCRRNRFRAPTDIFCTGFLFPHVAHLTGKAVFTKTRLFYFNVRKRVALDYYRMLKVKKNKDSIPFSMCPNDRSSEDGLDFPDYHVHLTNALSEFYDTPSPFEIIEKDSSIV</sequence>
<reference evidence="7" key="1">
    <citation type="submission" date="2020-05" db="EMBL/GenBank/DDBJ databases">
        <authorList>
            <person name="Delgado-Blas J."/>
        </authorList>
    </citation>
    <scope>NUCLEOTIDE SEQUENCE</scope>
    <source>
        <strain evidence="7">BB1459</strain>
    </source>
</reference>
<dbReference type="AlphaFoldDB" id="A0A9N8GX64"/>
<accession>A0A9N8GX64</accession>
<dbReference type="InterPro" id="IPR021520">
    <property type="entry name" value="Stealth_CR2"/>
</dbReference>
<gene>
    <name evidence="7" type="primary">sacB</name>
    <name evidence="7" type="ORF">GHA_05591</name>
</gene>
<dbReference type="InterPro" id="IPR031358">
    <property type="entry name" value="Stealth_CR1"/>
</dbReference>
<feature type="domain" description="Stealth protein CR1 conserved region 1" evidence="5">
    <location>
        <begin position="65"/>
        <end position="86"/>
    </location>
</feature>
<name>A0A9N8GX64_9ENTR</name>
<organism evidence="7 8">
    <name type="scientific">Citrobacter werkmanii</name>
    <dbReference type="NCBI Taxonomy" id="67827"/>
    <lineage>
        <taxon>Bacteria</taxon>
        <taxon>Pseudomonadati</taxon>
        <taxon>Pseudomonadota</taxon>
        <taxon>Gammaproteobacteria</taxon>
        <taxon>Enterobacterales</taxon>
        <taxon>Enterobacteriaceae</taxon>
        <taxon>Citrobacter</taxon>
        <taxon>Citrobacter freundii complex</taxon>
    </lineage>
</organism>
<dbReference type="EC" id="2.7.-.-" evidence="7"/>
<comment type="caution">
    <text evidence="7">The sequence shown here is derived from an EMBL/GenBank/DDBJ whole genome shotgun (WGS) entry which is preliminary data.</text>
</comment>
<dbReference type="InterPro" id="IPR047141">
    <property type="entry name" value="Stealth"/>
</dbReference>
<dbReference type="GO" id="GO:0016772">
    <property type="term" value="F:transferase activity, transferring phosphorus-containing groups"/>
    <property type="evidence" value="ECO:0007669"/>
    <property type="project" value="InterPro"/>
</dbReference>
<proteinExistence type="inferred from homology"/>
<dbReference type="Pfam" id="PF11380">
    <property type="entry name" value="Stealth_CR2"/>
    <property type="match status" value="1"/>
</dbReference>
<feature type="domain" description="Stealth protein CR2 conserved region 2" evidence="4">
    <location>
        <begin position="103"/>
        <end position="204"/>
    </location>
</feature>
<evidence type="ECO:0000259" key="5">
    <source>
        <dbReference type="Pfam" id="PF17101"/>
    </source>
</evidence>
<evidence type="ECO:0000256" key="2">
    <source>
        <dbReference type="ARBA" id="ARBA00022679"/>
    </source>
</evidence>
<comment type="similarity">
    <text evidence="1">Belongs to the stealth family.</text>
</comment>
<evidence type="ECO:0000313" key="7">
    <source>
        <dbReference type="EMBL" id="CAB5608388.1"/>
    </source>
</evidence>
<dbReference type="Proteomes" id="UP000834503">
    <property type="component" value="Unassembled WGS sequence"/>
</dbReference>
<dbReference type="InterPro" id="IPR031357">
    <property type="entry name" value="Stealth_CR3"/>
</dbReference>
<dbReference type="EMBL" id="CAHPQX010000053">
    <property type="protein sequence ID" value="CAB5608388.1"/>
    <property type="molecule type" value="Genomic_DNA"/>
</dbReference>
<evidence type="ECO:0000313" key="8">
    <source>
        <dbReference type="Proteomes" id="UP000834503"/>
    </source>
</evidence>
<protein>
    <submittedName>
        <fullName evidence="7">Capsular polysaccharide phosphotransferase SacB</fullName>
        <ecNumber evidence="7">2.7.-.-</ecNumber>
    </submittedName>
</protein>
<dbReference type="PANTHER" id="PTHR24045:SF0">
    <property type="entry name" value="N-ACETYLGLUCOSAMINE-1-PHOSPHOTRANSFERASE SUBUNITS ALPHA_BETA"/>
    <property type="match status" value="1"/>
</dbReference>
<dbReference type="GO" id="GO:0000271">
    <property type="term" value="P:polysaccharide biosynthetic process"/>
    <property type="evidence" value="ECO:0007669"/>
    <property type="project" value="UniProtKB-KW"/>
</dbReference>
<dbReference type="RefSeq" id="WP_088903050.1">
    <property type="nucleotide sequence ID" value="NZ_CAHPQT010000153.1"/>
</dbReference>
<dbReference type="PANTHER" id="PTHR24045">
    <property type="match status" value="1"/>
</dbReference>
<dbReference type="Pfam" id="PF17101">
    <property type="entry name" value="Stealth_CR1"/>
    <property type="match status" value="1"/>
</dbReference>
<feature type="domain" description="Stealth protein CR3 conserved region 3" evidence="6">
    <location>
        <begin position="253"/>
        <end position="290"/>
    </location>
</feature>
<keyword evidence="2 7" id="KW-0808">Transferase</keyword>
<evidence type="ECO:0000259" key="4">
    <source>
        <dbReference type="Pfam" id="PF11380"/>
    </source>
</evidence>
<keyword evidence="3" id="KW-0270">Exopolysaccharide synthesis</keyword>
<evidence type="ECO:0000256" key="3">
    <source>
        <dbReference type="ARBA" id="ARBA00023169"/>
    </source>
</evidence>
<dbReference type="Pfam" id="PF17102">
    <property type="entry name" value="Stealth_CR3"/>
    <property type="match status" value="1"/>
</dbReference>
<evidence type="ECO:0000256" key="1">
    <source>
        <dbReference type="ARBA" id="ARBA00007583"/>
    </source>
</evidence>